<dbReference type="PROSITE" id="PS01117">
    <property type="entry name" value="HTH_MARR_1"/>
    <property type="match status" value="1"/>
</dbReference>
<comment type="caution">
    <text evidence="5">The sequence shown here is derived from an EMBL/GenBank/DDBJ whole genome shotgun (WGS) entry which is preliminary data.</text>
</comment>
<dbReference type="InterPro" id="IPR023187">
    <property type="entry name" value="Tscrpt_reg_MarR-type_CS"/>
</dbReference>
<evidence type="ECO:0000259" key="4">
    <source>
        <dbReference type="PROSITE" id="PS50995"/>
    </source>
</evidence>
<evidence type="ECO:0000313" key="6">
    <source>
        <dbReference type="Proteomes" id="UP001354709"/>
    </source>
</evidence>
<keyword evidence="2" id="KW-0238">DNA-binding</keyword>
<keyword evidence="6" id="KW-1185">Reference proteome</keyword>
<dbReference type="InterPro" id="IPR039422">
    <property type="entry name" value="MarR/SlyA-like"/>
</dbReference>
<dbReference type="Gene3D" id="1.10.10.10">
    <property type="entry name" value="Winged helix-like DNA-binding domain superfamily/Winged helix DNA-binding domain"/>
    <property type="match status" value="1"/>
</dbReference>
<keyword evidence="1" id="KW-0805">Transcription regulation</keyword>
<dbReference type="PROSITE" id="PS50995">
    <property type="entry name" value="HTH_MARR_2"/>
    <property type="match status" value="1"/>
</dbReference>
<sequence length="126" mass="14017">MGALNRELPRSIRPQPFGDQPLCVLTSDRPSFSELASTLGCDRSNVTGMIERLERRGLLARERASEDRRVNRVTATQGGEQLIVRLRERFAESVAERFSRLTPEEHDRLAALAAALTSGTAPNSKR</sequence>
<dbReference type="SUPFAM" id="SSF46785">
    <property type="entry name" value="Winged helix' DNA-binding domain"/>
    <property type="match status" value="1"/>
</dbReference>
<feature type="domain" description="HTH marR-type" evidence="4">
    <location>
        <begin position="1"/>
        <end position="118"/>
    </location>
</feature>
<evidence type="ECO:0000256" key="3">
    <source>
        <dbReference type="ARBA" id="ARBA00023163"/>
    </source>
</evidence>
<dbReference type="Pfam" id="PF01047">
    <property type="entry name" value="MarR"/>
    <property type="match status" value="1"/>
</dbReference>
<reference evidence="5 6" key="1">
    <citation type="submission" date="2023-11" db="EMBL/GenBank/DDBJ databases">
        <title>30 novel species of actinomycetes from the DSMZ collection.</title>
        <authorList>
            <person name="Nouioui I."/>
        </authorList>
    </citation>
    <scope>NUCLEOTIDE SEQUENCE [LARGE SCALE GENOMIC DNA]</scope>
    <source>
        <strain evidence="5 6">DSM 41524</strain>
    </source>
</reference>
<dbReference type="EMBL" id="JAZBJO010000002">
    <property type="protein sequence ID" value="MEE4591122.1"/>
    <property type="molecule type" value="Genomic_DNA"/>
</dbReference>
<protein>
    <submittedName>
        <fullName evidence="5">MarR family transcriptional regulator</fullName>
    </submittedName>
</protein>
<dbReference type="PRINTS" id="PR00598">
    <property type="entry name" value="HTHMARR"/>
</dbReference>
<evidence type="ECO:0000313" key="5">
    <source>
        <dbReference type="EMBL" id="MEE4591122.1"/>
    </source>
</evidence>
<dbReference type="InterPro" id="IPR000835">
    <property type="entry name" value="HTH_MarR-typ"/>
</dbReference>
<gene>
    <name evidence="5" type="ORF">V2J94_04315</name>
</gene>
<evidence type="ECO:0000256" key="2">
    <source>
        <dbReference type="ARBA" id="ARBA00023125"/>
    </source>
</evidence>
<evidence type="ECO:0000256" key="1">
    <source>
        <dbReference type="ARBA" id="ARBA00023015"/>
    </source>
</evidence>
<proteinExistence type="predicted"/>
<dbReference type="Proteomes" id="UP001354709">
    <property type="component" value="Unassembled WGS sequence"/>
</dbReference>
<dbReference type="InterPro" id="IPR036388">
    <property type="entry name" value="WH-like_DNA-bd_sf"/>
</dbReference>
<dbReference type="PANTHER" id="PTHR33164">
    <property type="entry name" value="TRANSCRIPTIONAL REGULATOR, MARR FAMILY"/>
    <property type="match status" value="1"/>
</dbReference>
<dbReference type="SMART" id="SM00347">
    <property type="entry name" value="HTH_MARR"/>
    <property type="match status" value="1"/>
</dbReference>
<keyword evidence="3" id="KW-0804">Transcription</keyword>
<dbReference type="RefSeq" id="WP_330806364.1">
    <property type="nucleotide sequence ID" value="NZ_JAZBJO010000002.1"/>
</dbReference>
<name>A0ABU7PPV1_9ACTN</name>
<dbReference type="InterPro" id="IPR036390">
    <property type="entry name" value="WH_DNA-bd_sf"/>
</dbReference>
<accession>A0ABU7PPV1</accession>
<dbReference type="PANTHER" id="PTHR33164:SF57">
    <property type="entry name" value="MARR-FAMILY TRANSCRIPTIONAL REGULATOR"/>
    <property type="match status" value="1"/>
</dbReference>
<organism evidence="5 6">
    <name type="scientific">Streptomyces asiaticus subsp. ignotus</name>
    <dbReference type="NCBI Taxonomy" id="3098222"/>
    <lineage>
        <taxon>Bacteria</taxon>
        <taxon>Bacillati</taxon>
        <taxon>Actinomycetota</taxon>
        <taxon>Actinomycetes</taxon>
        <taxon>Kitasatosporales</taxon>
        <taxon>Streptomycetaceae</taxon>
        <taxon>Streptomyces</taxon>
        <taxon>Streptomyces violaceusniger group</taxon>
    </lineage>
</organism>